<dbReference type="Gene3D" id="3.40.50.300">
    <property type="entry name" value="P-loop containing nucleotide triphosphate hydrolases"/>
    <property type="match status" value="2"/>
</dbReference>
<dbReference type="InterPro" id="IPR014016">
    <property type="entry name" value="UvrD-like_ATP-bd"/>
</dbReference>
<evidence type="ECO:0000256" key="9">
    <source>
        <dbReference type="ARBA" id="ARBA00048988"/>
    </source>
</evidence>
<dbReference type="RefSeq" id="WP_088017008.1">
    <property type="nucleotide sequence ID" value="NZ_CP020880.1"/>
</dbReference>
<keyword evidence="6" id="KW-0413">Isomerase</keyword>
<evidence type="ECO:0000256" key="5">
    <source>
        <dbReference type="ARBA" id="ARBA00022840"/>
    </source>
</evidence>
<evidence type="ECO:0000256" key="1">
    <source>
        <dbReference type="ARBA" id="ARBA00009922"/>
    </source>
</evidence>
<protein>
    <recommendedName>
        <fullName evidence="8">DNA 3'-5' helicase</fullName>
        <ecNumber evidence="8">5.6.2.4</ecNumber>
    </recommendedName>
</protein>
<comment type="similarity">
    <text evidence="1">Belongs to the helicase family. UvrD subfamily.</text>
</comment>
<evidence type="ECO:0000256" key="8">
    <source>
        <dbReference type="ARBA" id="ARBA00034808"/>
    </source>
</evidence>
<dbReference type="EC" id="5.6.2.4" evidence="8"/>
<keyword evidence="3 10" id="KW-0378">Hydrolase</keyword>
<evidence type="ECO:0000256" key="10">
    <source>
        <dbReference type="PROSITE-ProRule" id="PRU00560"/>
    </source>
</evidence>
<dbReference type="Gene3D" id="1.10.10.160">
    <property type="match status" value="1"/>
</dbReference>
<dbReference type="SUPFAM" id="SSF52540">
    <property type="entry name" value="P-loop containing nucleoside triphosphate hydrolases"/>
    <property type="match status" value="1"/>
</dbReference>
<dbReference type="Proteomes" id="UP000195573">
    <property type="component" value="Chromosome"/>
</dbReference>
<evidence type="ECO:0000256" key="4">
    <source>
        <dbReference type="ARBA" id="ARBA00022806"/>
    </source>
</evidence>
<dbReference type="GeneID" id="96737401"/>
<dbReference type="Pfam" id="PF00580">
    <property type="entry name" value="UvrD-helicase"/>
    <property type="match status" value="1"/>
</dbReference>
<keyword evidence="5 10" id="KW-0067">ATP-binding</keyword>
<comment type="catalytic activity">
    <reaction evidence="7">
        <text>Couples ATP hydrolysis with the unwinding of duplex DNA by translocating in the 3'-5' direction.</text>
        <dbReference type="EC" id="5.6.2.4"/>
    </reaction>
</comment>
<gene>
    <name evidence="12" type="ORF">B4U37_02995</name>
</gene>
<feature type="domain" description="UvrD-like helicase ATP-binding" evidence="11">
    <location>
        <begin position="2"/>
        <end position="282"/>
    </location>
</feature>
<feature type="binding site" evidence="10">
    <location>
        <begin position="23"/>
        <end position="30"/>
    </location>
    <ligand>
        <name>ATP</name>
        <dbReference type="ChEBI" id="CHEBI:30616"/>
    </ligand>
</feature>
<dbReference type="PANTHER" id="PTHR11070:SF3">
    <property type="entry name" value="DNA 3'-5' HELICASE"/>
    <property type="match status" value="1"/>
</dbReference>
<evidence type="ECO:0000256" key="3">
    <source>
        <dbReference type="ARBA" id="ARBA00022801"/>
    </source>
</evidence>
<evidence type="ECO:0000313" key="12">
    <source>
        <dbReference type="EMBL" id="ART75074.1"/>
    </source>
</evidence>
<evidence type="ECO:0000259" key="11">
    <source>
        <dbReference type="PROSITE" id="PS51198"/>
    </source>
</evidence>
<dbReference type="EMBL" id="CP020880">
    <property type="protein sequence ID" value="ART75074.1"/>
    <property type="molecule type" value="Genomic_DNA"/>
</dbReference>
<dbReference type="Pfam" id="PF13361">
    <property type="entry name" value="UvrD_C"/>
    <property type="match status" value="1"/>
</dbReference>
<dbReference type="PANTHER" id="PTHR11070">
    <property type="entry name" value="UVRD / RECB / PCRA DNA HELICASE FAMILY MEMBER"/>
    <property type="match status" value="1"/>
</dbReference>
<name>A0ABN4ZFX1_9BACI</name>
<dbReference type="InterPro" id="IPR027417">
    <property type="entry name" value="P-loop_NTPase"/>
</dbReference>
<keyword evidence="4 10" id="KW-0347">Helicase</keyword>
<evidence type="ECO:0000313" key="13">
    <source>
        <dbReference type="Proteomes" id="UP000195573"/>
    </source>
</evidence>
<evidence type="ECO:0000256" key="6">
    <source>
        <dbReference type="ARBA" id="ARBA00023235"/>
    </source>
</evidence>
<proteinExistence type="inferred from homology"/>
<evidence type="ECO:0000256" key="2">
    <source>
        <dbReference type="ARBA" id="ARBA00022741"/>
    </source>
</evidence>
<dbReference type="InterPro" id="IPR000212">
    <property type="entry name" value="DNA_helicase_UvrD/REP"/>
</dbReference>
<keyword evidence="13" id="KW-1185">Reference proteome</keyword>
<reference evidence="12 13" key="1">
    <citation type="submission" date="2017-04" db="EMBL/GenBank/DDBJ databases">
        <title>Complete Genome Sequence of the Bacillus horikoshii 20a strain from Cuatro Cienegas, Coahuila, Mexico.</title>
        <authorList>
            <person name="Zarza E."/>
            <person name="Alcaraz L.D."/>
            <person name="Aguilar-Salinas B."/>
            <person name="Islas A."/>
            <person name="Olmedo-Alvarez G."/>
        </authorList>
    </citation>
    <scope>NUCLEOTIDE SEQUENCE [LARGE SCALE GENOMIC DNA]</scope>
    <source>
        <strain evidence="12 13">20a</strain>
    </source>
</reference>
<comment type="catalytic activity">
    <reaction evidence="9">
        <text>ATP + H2O = ADP + phosphate + H(+)</text>
        <dbReference type="Rhea" id="RHEA:13065"/>
        <dbReference type="ChEBI" id="CHEBI:15377"/>
        <dbReference type="ChEBI" id="CHEBI:15378"/>
        <dbReference type="ChEBI" id="CHEBI:30616"/>
        <dbReference type="ChEBI" id="CHEBI:43474"/>
        <dbReference type="ChEBI" id="CHEBI:456216"/>
        <dbReference type="EC" id="5.6.2.4"/>
    </reaction>
</comment>
<accession>A0ABN4ZFX1</accession>
<evidence type="ECO:0000256" key="7">
    <source>
        <dbReference type="ARBA" id="ARBA00034617"/>
    </source>
</evidence>
<keyword evidence="2 10" id="KW-0547">Nucleotide-binding</keyword>
<dbReference type="PROSITE" id="PS51198">
    <property type="entry name" value="UVRD_HELICASE_ATP_BIND"/>
    <property type="match status" value="1"/>
</dbReference>
<sequence length="574" mass="66401">MNFDMNEERKQYISRRGKIIVNACPGSGKTTSVGFKLMNLARDWDDKYSGIACLSFTNVAKDEINDKFLEFNNAPLNYPHLVSTIDSFINRYITLPHFKTKYNCQGRPMILDDEAILDSLPLQKFKINKRPIQYMYPPSKIDISVDGTFLVNGKSVSLNEKENEIFIKYCRTLKNFQFSKGILKNSDSLYAAYQILLNNPSISTFLAKRFNYIIIDEAQDTSEIQHLIIDQLVENGLENIELIGDPYQSLYEWRDARPDLFLDKFSSEEWTSIEFSSCKRSLEPIVKAYSLFRVQEHNNLVGQELRNNNETPLHVIYFNTYDQLINKYEEVSADHSNKNILVRGSSLFRELSGINSFDDLWKESPFSPIQFIYAKEDLQSGNLKNAIKRLFYCIPLLIDSSFTDPKLKKNFIEKNKNDYYFTAKLLILLKNIPDYNKTLIEWTDELKEVCKSIFDLDSSPAFTLKAGIHRPKHSKLVNDLFERNYNSINVSTIHSVKGETYDSILITLSKNSSGQNLSISDFIRPSEMPDEKKRLLYVAMSRPRWQLVIGIPIQCRLSDERQAELFGDCVVHGI</sequence>
<dbReference type="InterPro" id="IPR013986">
    <property type="entry name" value="DExx_box_DNA_helicase_dom_sf"/>
</dbReference>
<organism evidence="12 13">
    <name type="scientific">Sutcliffiella horikoshii</name>
    <dbReference type="NCBI Taxonomy" id="79883"/>
    <lineage>
        <taxon>Bacteria</taxon>
        <taxon>Bacillati</taxon>
        <taxon>Bacillota</taxon>
        <taxon>Bacilli</taxon>
        <taxon>Bacillales</taxon>
        <taxon>Bacillaceae</taxon>
        <taxon>Sutcliffiella</taxon>
    </lineage>
</organism>
<dbReference type="InterPro" id="IPR014017">
    <property type="entry name" value="DNA_helicase_UvrD-like_C"/>
</dbReference>